<keyword evidence="5 9" id="KW-1133">Transmembrane helix</keyword>
<sequence>MTMIKNRMPLSPRLNIEETNRPLSPHLYLYKAQLTSFVSIFHRISGSILSLSFIVLAFVFYLDVLFSEHYILYCLGLVLETYGYWFFISLSYLLLTFFCLHVFNGMRHLIWDLGLGLDVKNVYITGSVVLTSTSLILILLLL</sequence>
<feature type="transmembrane region" description="Helical" evidence="9">
    <location>
        <begin position="123"/>
        <end position="141"/>
    </location>
</feature>
<evidence type="ECO:0000256" key="7">
    <source>
        <dbReference type="ARBA" id="ARBA00023136"/>
    </source>
</evidence>
<dbReference type="InterPro" id="IPR000701">
    <property type="entry name" value="SuccDH_FuR_B_TM-su"/>
</dbReference>
<dbReference type="PANTHER" id="PTHR10978">
    <property type="entry name" value="SUCCINATE DEHYDROGENASE CYTOCHROME B560 SUBUNIT"/>
    <property type="match status" value="1"/>
</dbReference>
<dbReference type="PANTHER" id="PTHR10978:SF5">
    <property type="entry name" value="SUCCINATE DEHYDROGENASE CYTOCHROME B560 SUBUNIT, MITOCHONDRIAL"/>
    <property type="match status" value="1"/>
</dbReference>
<dbReference type="InterPro" id="IPR018495">
    <property type="entry name" value="Succ_DH_cyt_bsu_CS"/>
</dbReference>
<gene>
    <name evidence="10" type="primary">sdh3</name>
    <name evidence="10" type="ORF">HAM_008</name>
</gene>
<geneLocation type="mitochondrion" evidence="10"/>
<evidence type="ECO:0000256" key="3">
    <source>
        <dbReference type="ARBA" id="ARBA00022692"/>
    </source>
</evidence>
<evidence type="ECO:0000256" key="9">
    <source>
        <dbReference type="SAM" id="Phobius"/>
    </source>
</evidence>
<evidence type="ECO:0000256" key="4">
    <source>
        <dbReference type="ARBA" id="ARBA00022723"/>
    </source>
</evidence>
<dbReference type="GeneID" id="6262004"/>
<dbReference type="InterPro" id="IPR034804">
    <property type="entry name" value="SQR/QFR_C/D"/>
</dbReference>
<dbReference type="GO" id="GO:0006099">
    <property type="term" value="P:tricarboxylic acid cycle"/>
    <property type="evidence" value="ECO:0007669"/>
    <property type="project" value="InterPro"/>
</dbReference>
<evidence type="ECO:0000313" key="10">
    <source>
        <dbReference type="EMBL" id="ACC78218.1"/>
    </source>
</evidence>
<feature type="binding site" description="axial binding residue" evidence="8">
    <location>
        <position position="101"/>
    </location>
    <ligand>
        <name>heme</name>
        <dbReference type="ChEBI" id="CHEBI:30413"/>
        <note>ligand shared with second transmembrane subunit</note>
    </ligand>
    <ligandPart>
        <name>Fe</name>
        <dbReference type="ChEBI" id="CHEBI:18248"/>
    </ligandPart>
</feature>
<feature type="transmembrane region" description="Helical" evidence="9">
    <location>
        <begin position="82"/>
        <end position="103"/>
    </location>
</feature>
<dbReference type="AlphaFoldDB" id="B2MWS6"/>
<dbReference type="GO" id="GO:0009055">
    <property type="term" value="F:electron transfer activity"/>
    <property type="evidence" value="ECO:0007669"/>
    <property type="project" value="InterPro"/>
</dbReference>
<dbReference type="GO" id="GO:0046872">
    <property type="term" value="F:metal ion binding"/>
    <property type="evidence" value="ECO:0007669"/>
    <property type="project" value="UniProtKB-KW"/>
</dbReference>
<dbReference type="PROSITE" id="PS01000">
    <property type="entry name" value="SDH_CYT_1"/>
    <property type="match status" value="1"/>
</dbReference>
<name>B2MWS6_HEMAN</name>
<accession>B2MWS6</accession>
<dbReference type="InterPro" id="IPR014314">
    <property type="entry name" value="Succ_DH_cytb556"/>
</dbReference>
<proteinExistence type="predicted"/>
<dbReference type="GO" id="GO:0016020">
    <property type="term" value="C:membrane"/>
    <property type="evidence" value="ECO:0007669"/>
    <property type="project" value="UniProtKB-SubCell"/>
</dbReference>
<dbReference type="Pfam" id="PF01127">
    <property type="entry name" value="Sdh_cyt"/>
    <property type="match status" value="1"/>
</dbReference>
<dbReference type="PIRSF" id="PIRSF000178">
    <property type="entry name" value="SDH_cyt_b560"/>
    <property type="match status" value="1"/>
</dbReference>
<evidence type="ECO:0000256" key="5">
    <source>
        <dbReference type="ARBA" id="ARBA00022989"/>
    </source>
</evidence>
<evidence type="ECO:0000256" key="8">
    <source>
        <dbReference type="PIRSR" id="PIRSR000178-1"/>
    </source>
</evidence>
<protein>
    <submittedName>
        <fullName evidence="10">Succinate:cytochrome c oxidoreductase subunit 4</fullName>
    </submittedName>
</protein>
<dbReference type="RefSeq" id="YP_001874764.1">
    <property type="nucleotide sequence ID" value="NC_010637.1"/>
</dbReference>
<feature type="transmembrane region" description="Helical" evidence="9">
    <location>
        <begin position="40"/>
        <end position="62"/>
    </location>
</feature>
<dbReference type="NCBIfam" id="TIGR02970">
    <property type="entry name" value="succ_dehyd_cytB"/>
    <property type="match status" value="1"/>
</dbReference>
<comment type="cofactor">
    <cofactor evidence="8">
        <name>heme</name>
        <dbReference type="ChEBI" id="CHEBI:30413"/>
    </cofactor>
    <text evidence="8">The heme is bound between the two transmembrane subunits.</text>
</comment>
<dbReference type="GO" id="GO:0006121">
    <property type="term" value="P:mitochondrial electron transport, succinate to ubiquinone"/>
    <property type="evidence" value="ECO:0007669"/>
    <property type="project" value="TreeGrafter"/>
</dbReference>
<dbReference type="SUPFAM" id="SSF81343">
    <property type="entry name" value="Fumarate reductase respiratory complex transmembrane subunits"/>
    <property type="match status" value="1"/>
</dbReference>
<evidence type="ECO:0000256" key="1">
    <source>
        <dbReference type="ARBA" id="ARBA00004141"/>
    </source>
</evidence>
<keyword evidence="7 9" id="KW-0472">Membrane</keyword>
<reference evidence="10" key="1">
    <citation type="journal article" date="2008" name="BMC Genomics">
        <title>Complete sequence and analysis of the mitochondrial genome of Hemiselmis andersenii CCMP644 (Cryptophyceae).</title>
        <authorList>
            <person name="Kim E."/>
            <person name="Lane C.E."/>
            <person name="Curtis B.A."/>
            <person name="Kozera C."/>
            <person name="Bowman S."/>
            <person name="Archibald J.M."/>
        </authorList>
    </citation>
    <scope>NUCLEOTIDE SEQUENCE [LARGE SCALE GENOMIC DNA]</scope>
    <source>
        <strain evidence="10">CCMP 644</strain>
        <strain>CCMP644</strain>
    </source>
</reference>
<keyword evidence="2 8" id="KW-0349">Heme</keyword>
<evidence type="ECO:0000256" key="2">
    <source>
        <dbReference type="ARBA" id="ARBA00022617"/>
    </source>
</evidence>
<comment type="subcellular location">
    <subcellularLocation>
        <location evidence="1">Membrane</location>
        <topology evidence="1">Multi-pass membrane protein</topology>
    </subcellularLocation>
</comment>
<dbReference type="EMBL" id="EU651892">
    <property type="protein sequence ID" value="ACC78218.1"/>
    <property type="molecule type" value="Genomic_DNA"/>
</dbReference>
<evidence type="ECO:0000256" key="6">
    <source>
        <dbReference type="ARBA" id="ARBA00023004"/>
    </source>
</evidence>
<keyword evidence="3 9" id="KW-0812">Transmembrane</keyword>
<keyword evidence="10" id="KW-0496">Mitochondrion</keyword>
<keyword evidence="6 8" id="KW-0408">Iron</keyword>
<dbReference type="GO" id="GO:0005739">
    <property type="term" value="C:mitochondrion"/>
    <property type="evidence" value="ECO:0007669"/>
    <property type="project" value="GOC"/>
</dbReference>
<keyword evidence="4 8" id="KW-0479">Metal-binding</keyword>
<dbReference type="PROSITE" id="PS01001">
    <property type="entry name" value="SDH_CYT_2"/>
    <property type="match status" value="1"/>
</dbReference>
<dbReference type="CDD" id="cd03499">
    <property type="entry name" value="SQR_TypeC_SdhC"/>
    <property type="match status" value="1"/>
</dbReference>
<organism evidence="10">
    <name type="scientific">Hemiselmis andersenii</name>
    <name type="common">Cryptophyte alga</name>
    <dbReference type="NCBI Taxonomy" id="464988"/>
    <lineage>
        <taxon>Eukaryota</taxon>
        <taxon>Cryptophyceae</taxon>
        <taxon>Cryptomonadales</taxon>
        <taxon>Hemiselmidaceae</taxon>
        <taxon>Hemiselmis</taxon>
    </lineage>
</organism>
<dbReference type="Gene3D" id="1.20.1300.10">
    <property type="entry name" value="Fumarate reductase/succinate dehydrogenase, transmembrane subunit"/>
    <property type="match status" value="1"/>
</dbReference>